<evidence type="ECO:0000256" key="4">
    <source>
        <dbReference type="ARBA" id="ARBA00023134"/>
    </source>
</evidence>
<evidence type="ECO:0000256" key="3">
    <source>
        <dbReference type="ARBA" id="ARBA00022741"/>
    </source>
</evidence>
<keyword evidence="1 5" id="KW-0808">Transferase</keyword>
<dbReference type="RefSeq" id="WP_306825136.1">
    <property type="nucleotide sequence ID" value="NZ_JAUSQM010000001.1"/>
</dbReference>
<sequence length="223" mass="23028">MSTSSPSAAPRRYRALVPVKSWARAKTRLGLSPAQRARLALAFATDTLQVLAATPQVEEVVVVTDSASAPDELPGAWRFFVDPDARGLNDALLRASAALGDDDIAVLAVCADLPALRSADVGAVLAAADEAGGGAEALNHGWFVADAAGVGTTVLAAPHHTGFHPTFGAGSREAHRGLGLRDLSGSASIRLRQDVDTLDDLQRVRRLGVGPATLTALTELGLV</sequence>
<dbReference type="GO" id="GO:0043814">
    <property type="term" value="F:phospholactate guanylyltransferase activity"/>
    <property type="evidence" value="ECO:0007669"/>
    <property type="project" value="UniProtKB-EC"/>
</dbReference>
<comment type="similarity">
    <text evidence="5">Belongs to the CofC family.</text>
</comment>
<dbReference type="PANTHER" id="PTHR40392:SF1">
    <property type="entry name" value="2-PHOSPHO-L-LACTATE GUANYLYLTRANSFERASE"/>
    <property type="match status" value="1"/>
</dbReference>
<dbReference type="HAMAP" id="MF_02114">
    <property type="entry name" value="CofC"/>
    <property type="match status" value="1"/>
</dbReference>
<dbReference type="SUPFAM" id="SSF53448">
    <property type="entry name" value="Nucleotide-diphospho-sugar transferases"/>
    <property type="match status" value="1"/>
</dbReference>
<dbReference type="Pfam" id="PF01983">
    <property type="entry name" value="CofC"/>
    <property type="match status" value="1"/>
</dbReference>
<evidence type="ECO:0000313" key="6">
    <source>
        <dbReference type="EMBL" id="MDP9822543.1"/>
    </source>
</evidence>
<dbReference type="InterPro" id="IPR002835">
    <property type="entry name" value="CofC"/>
</dbReference>
<dbReference type="EMBL" id="JAUSQM010000001">
    <property type="protein sequence ID" value="MDP9822543.1"/>
    <property type="molecule type" value="Genomic_DNA"/>
</dbReference>
<keyword evidence="3 5" id="KW-0547">Nucleotide-binding</keyword>
<gene>
    <name evidence="5" type="primary">fbiD</name>
    <name evidence="6" type="ORF">J2S59_002352</name>
</gene>
<evidence type="ECO:0000313" key="7">
    <source>
        <dbReference type="Proteomes" id="UP001240447"/>
    </source>
</evidence>
<proteinExistence type="inferred from homology"/>
<organism evidence="6 7">
    <name type="scientific">Nocardioides massiliensis</name>
    <dbReference type="NCBI Taxonomy" id="1325935"/>
    <lineage>
        <taxon>Bacteria</taxon>
        <taxon>Bacillati</taxon>
        <taxon>Actinomycetota</taxon>
        <taxon>Actinomycetes</taxon>
        <taxon>Propionibacteriales</taxon>
        <taxon>Nocardioidaceae</taxon>
        <taxon>Nocardioides</taxon>
    </lineage>
</organism>
<feature type="binding site" evidence="5">
    <location>
        <position position="171"/>
    </location>
    <ligand>
        <name>phosphoenolpyruvate</name>
        <dbReference type="ChEBI" id="CHEBI:58702"/>
    </ligand>
</feature>
<comment type="pathway">
    <text evidence="5">Cofactor biosynthesis; coenzyme F420 biosynthesis.</text>
</comment>
<reference evidence="6 7" key="1">
    <citation type="submission" date="2023-07" db="EMBL/GenBank/DDBJ databases">
        <title>Sequencing the genomes of 1000 actinobacteria strains.</title>
        <authorList>
            <person name="Klenk H.-P."/>
        </authorList>
    </citation>
    <scope>NUCLEOTIDE SEQUENCE [LARGE SCALE GENOMIC DNA]</scope>
    <source>
        <strain evidence="6 7">GD13</strain>
    </source>
</reference>
<evidence type="ECO:0000256" key="2">
    <source>
        <dbReference type="ARBA" id="ARBA00022695"/>
    </source>
</evidence>
<accession>A0ABT9NQ98</accession>
<keyword evidence="2 5" id="KW-0548">Nucleotidyltransferase</keyword>
<evidence type="ECO:0000256" key="1">
    <source>
        <dbReference type="ARBA" id="ARBA00022679"/>
    </source>
</evidence>
<comment type="caution">
    <text evidence="6">The sequence shown here is derived from an EMBL/GenBank/DDBJ whole genome shotgun (WGS) entry which is preliminary data.</text>
</comment>
<dbReference type="InterPro" id="IPR029044">
    <property type="entry name" value="Nucleotide-diphossugar_trans"/>
</dbReference>
<keyword evidence="4 5" id="KW-0342">GTP-binding</keyword>
<dbReference type="Proteomes" id="UP001240447">
    <property type="component" value="Unassembled WGS sequence"/>
</dbReference>
<dbReference type="PANTHER" id="PTHR40392">
    <property type="entry name" value="2-PHOSPHO-L-LACTATE GUANYLYLTRANSFERASE"/>
    <property type="match status" value="1"/>
</dbReference>
<protein>
    <recommendedName>
        <fullName evidence="5">Phosphoenolpyruvate guanylyltransferase</fullName>
        <shortName evidence="5">PEP guanylyltransferase</shortName>
        <ecNumber evidence="5">2.7.7.105</ecNumber>
    </recommendedName>
</protein>
<dbReference type="NCBIfam" id="TIGR03552">
    <property type="entry name" value="F420_cofC"/>
    <property type="match status" value="1"/>
</dbReference>
<name>A0ABT9NQ98_9ACTN</name>
<evidence type="ECO:0000256" key="5">
    <source>
        <dbReference type="HAMAP-Rule" id="MF_02114"/>
    </source>
</evidence>
<comment type="function">
    <text evidence="5">Guanylyltransferase that catalyzes the activation of phosphoenolpyruvate (PEP) as enolpyruvoyl-2-diphospho-5'-guanosine, via the condensation of PEP with GTP. It is involved in the biosynthesis of coenzyme F420, a hydride carrier cofactor.</text>
</comment>
<feature type="binding site" evidence="5">
    <location>
        <position position="152"/>
    </location>
    <ligand>
        <name>phosphoenolpyruvate</name>
        <dbReference type="ChEBI" id="CHEBI:58702"/>
    </ligand>
</feature>
<comment type="catalytic activity">
    <reaction evidence="5">
        <text>phosphoenolpyruvate + GTP + H(+) = enolpyruvoyl-2-diphospho-5'-guanosine + diphosphate</text>
        <dbReference type="Rhea" id="RHEA:30519"/>
        <dbReference type="ChEBI" id="CHEBI:15378"/>
        <dbReference type="ChEBI" id="CHEBI:33019"/>
        <dbReference type="ChEBI" id="CHEBI:37565"/>
        <dbReference type="ChEBI" id="CHEBI:58702"/>
        <dbReference type="ChEBI" id="CHEBI:143701"/>
        <dbReference type="EC" id="2.7.7.105"/>
    </reaction>
</comment>
<dbReference type="Gene3D" id="3.90.550.10">
    <property type="entry name" value="Spore Coat Polysaccharide Biosynthesis Protein SpsA, Chain A"/>
    <property type="match status" value="1"/>
</dbReference>
<dbReference type="EC" id="2.7.7.105" evidence="5"/>
<keyword evidence="7" id="KW-1185">Reference proteome</keyword>
<feature type="binding site" evidence="5">
    <location>
        <position position="168"/>
    </location>
    <ligand>
        <name>phosphoenolpyruvate</name>
        <dbReference type="ChEBI" id="CHEBI:58702"/>
    </ligand>
</feature>